<organism evidence="6 7">
    <name type="scientific">Seriola lalandi dorsalis</name>
    <dbReference type="NCBI Taxonomy" id="1841481"/>
    <lineage>
        <taxon>Eukaryota</taxon>
        <taxon>Metazoa</taxon>
        <taxon>Chordata</taxon>
        <taxon>Craniata</taxon>
        <taxon>Vertebrata</taxon>
        <taxon>Euteleostomi</taxon>
        <taxon>Actinopterygii</taxon>
        <taxon>Neopterygii</taxon>
        <taxon>Teleostei</taxon>
        <taxon>Neoteleostei</taxon>
        <taxon>Acanthomorphata</taxon>
        <taxon>Carangaria</taxon>
        <taxon>Carangiformes</taxon>
        <taxon>Carangidae</taxon>
        <taxon>Seriola</taxon>
    </lineage>
</organism>
<dbReference type="Gene3D" id="3.40.50.300">
    <property type="entry name" value="P-loop containing nucleotide triphosphate hydrolases"/>
    <property type="match status" value="2"/>
</dbReference>
<keyword evidence="2" id="KW-0547">Nucleotide-binding</keyword>
<proteinExistence type="inferred from homology"/>
<feature type="domain" description="AIG1-type G" evidence="5">
    <location>
        <begin position="224"/>
        <end position="424"/>
    </location>
</feature>
<dbReference type="InterPro" id="IPR045058">
    <property type="entry name" value="GIMA/IAN/Toc"/>
</dbReference>
<dbReference type="FunFam" id="3.40.50.300:FF:000366">
    <property type="entry name" value="GTPase, IMAP family member 2"/>
    <property type="match status" value="1"/>
</dbReference>
<evidence type="ECO:0000259" key="5">
    <source>
        <dbReference type="PROSITE" id="PS51720"/>
    </source>
</evidence>
<dbReference type="InterPro" id="IPR027417">
    <property type="entry name" value="P-loop_NTPase"/>
</dbReference>
<dbReference type="CDD" id="cd01852">
    <property type="entry name" value="AIG1"/>
    <property type="match status" value="1"/>
</dbReference>
<evidence type="ECO:0000256" key="1">
    <source>
        <dbReference type="ARBA" id="ARBA00008535"/>
    </source>
</evidence>
<dbReference type="Pfam" id="PF04548">
    <property type="entry name" value="AIG1"/>
    <property type="match status" value="2"/>
</dbReference>
<reference evidence="6" key="1">
    <citation type="submission" date="2025-08" db="UniProtKB">
        <authorList>
            <consortium name="Ensembl"/>
        </authorList>
    </citation>
    <scope>IDENTIFICATION</scope>
</reference>
<dbReference type="PANTHER" id="PTHR10903:SF170">
    <property type="entry name" value="GTPASE IMAP FAMILY MEMBER 7"/>
    <property type="match status" value="1"/>
</dbReference>
<dbReference type="InterPro" id="IPR006703">
    <property type="entry name" value="G_AIG1"/>
</dbReference>
<keyword evidence="3" id="KW-0342">GTP-binding</keyword>
<keyword evidence="7" id="KW-1185">Reference proteome</keyword>
<dbReference type="PROSITE" id="PS51720">
    <property type="entry name" value="G_AIG1"/>
    <property type="match status" value="2"/>
</dbReference>
<dbReference type="Proteomes" id="UP000261360">
    <property type="component" value="Unplaced"/>
</dbReference>
<dbReference type="GO" id="GO:0005525">
    <property type="term" value="F:GTP binding"/>
    <property type="evidence" value="ECO:0007669"/>
    <property type="project" value="UniProtKB-KW"/>
</dbReference>
<dbReference type="Ensembl" id="ENSSLDT00000003045.1">
    <property type="protein sequence ID" value="ENSSLDP00000002934.1"/>
    <property type="gene ID" value="ENSSLDG00000002339.1"/>
</dbReference>
<evidence type="ECO:0000256" key="2">
    <source>
        <dbReference type="ARBA" id="ARBA00022741"/>
    </source>
</evidence>
<feature type="region of interest" description="Disordered" evidence="4">
    <location>
        <begin position="445"/>
        <end position="500"/>
    </location>
</feature>
<dbReference type="GeneTree" id="ENSGT00940000164100"/>
<accession>A0A3B4WES8</accession>
<protein>
    <recommendedName>
        <fullName evidence="5">AIG1-type G domain-containing protein</fullName>
    </recommendedName>
</protein>
<evidence type="ECO:0000256" key="4">
    <source>
        <dbReference type="SAM" id="MobiDB-lite"/>
    </source>
</evidence>
<sequence>MTTPESSKPPLNLVFCGRFGVRKTSAANAILGERKFGPPADSECVKHQGEVKGRQVSLVELPALYGKPQEVVMEESLRCISLCDPEGVHAFILVLPVGPLTDEDKGELETIQNTFSSRINDFTMILFTVESDPTAPAVVDILKRDIQDICQSCDDRFVVFNIKDTQQVSEVLDVVGNMRVEGSRCFTKDMFTKAQMEKVSKLKAELQDVRQRSGMEDGDHNQAIEPLRMVLIGKTGSGKSSTGNTILGRNYFLSKRSPKSITKFCQKAAGEIDGRSVVVVDTPGLFDTTLSNEDVEEELMKCINMLAPGPHVFLLVMGTGRFDEAEKESVKLIKKFFGKNSSEFIVIVFTGGDNFQDESFKDYINDCDDSVKKLIHDCGGRYHLLNNKNQENRAQVTHLLTMVETMMKKNGSNYYTNELLQEAEAAIQHEVKRILKAKDEEMQREKRELERKHEEQVQEMKNKMLEQEAKMEEERKQREKQLEEKEESIKKECEKRKREE</sequence>
<comment type="similarity">
    <text evidence="1">Belongs to the TRAFAC class TrmE-Era-EngA-EngB-Septin-like GTPase superfamily. AIG1/Toc34/Toc159-like paraseptin GTPase family. IAN subfamily.</text>
</comment>
<name>A0A3B4WES8_SERLL</name>
<reference evidence="6" key="2">
    <citation type="submission" date="2025-09" db="UniProtKB">
        <authorList>
            <consortium name="Ensembl"/>
        </authorList>
    </citation>
    <scope>IDENTIFICATION</scope>
</reference>
<dbReference type="STRING" id="1841481.ENSSLDP00000002934"/>
<evidence type="ECO:0000256" key="3">
    <source>
        <dbReference type="ARBA" id="ARBA00023134"/>
    </source>
</evidence>
<dbReference type="AlphaFoldDB" id="A0A3B4WES8"/>
<evidence type="ECO:0000313" key="6">
    <source>
        <dbReference type="Ensembl" id="ENSSLDP00000002934.1"/>
    </source>
</evidence>
<evidence type="ECO:0000313" key="7">
    <source>
        <dbReference type="Proteomes" id="UP000261360"/>
    </source>
</evidence>
<dbReference type="SUPFAM" id="SSF52540">
    <property type="entry name" value="P-loop containing nucleoside triphosphate hydrolases"/>
    <property type="match status" value="2"/>
</dbReference>
<feature type="domain" description="AIG1-type G" evidence="5">
    <location>
        <begin position="8"/>
        <end position="195"/>
    </location>
</feature>
<dbReference type="PANTHER" id="PTHR10903">
    <property type="entry name" value="GTPASE, IMAP FAMILY MEMBER-RELATED"/>
    <property type="match status" value="1"/>
</dbReference>